<protein>
    <submittedName>
        <fullName evidence="1">DUF721 domain-containing protein</fullName>
    </submittedName>
</protein>
<dbReference type="Pfam" id="PF05258">
    <property type="entry name" value="DciA"/>
    <property type="match status" value="1"/>
</dbReference>
<sequence>MKRKKAEPIDNILARYLRHIGLETPLNQYRLINAWASVVGKDIAEKTKDIYIKNQTLCVSLQSAVLRSNLQMKRQTLIARLNAAVGTQVIVDIHFT</sequence>
<dbReference type="EMBL" id="JABZGR010000048">
    <property type="protein sequence ID" value="MBF0971191.1"/>
    <property type="molecule type" value="Genomic_DNA"/>
</dbReference>
<evidence type="ECO:0000313" key="1">
    <source>
        <dbReference type="EMBL" id="MBF0971191.1"/>
    </source>
</evidence>
<organism evidence="1 2">
    <name type="scientific">Alloprevotella tannerae</name>
    <dbReference type="NCBI Taxonomy" id="76122"/>
    <lineage>
        <taxon>Bacteria</taxon>
        <taxon>Pseudomonadati</taxon>
        <taxon>Bacteroidota</taxon>
        <taxon>Bacteroidia</taxon>
        <taxon>Bacteroidales</taxon>
        <taxon>Prevotellaceae</taxon>
        <taxon>Alloprevotella</taxon>
    </lineage>
</organism>
<dbReference type="PANTHER" id="PTHR36456:SF1">
    <property type="entry name" value="UPF0232 PROTEIN SCO3875"/>
    <property type="match status" value="1"/>
</dbReference>
<dbReference type="InterPro" id="IPR007922">
    <property type="entry name" value="DciA-like"/>
</dbReference>
<reference evidence="1" key="1">
    <citation type="submission" date="2020-04" db="EMBL/GenBank/DDBJ databases">
        <title>Deep metagenomics examines the oral microbiome during advanced dental caries in children, revealing novel taxa and co-occurrences with host molecules.</title>
        <authorList>
            <person name="Baker J.L."/>
            <person name="Morton J.T."/>
            <person name="Dinis M."/>
            <person name="Alvarez R."/>
            <person name="Tran N.C."/>
            <person name="Knight R."/>
            <person name="Edlund A."/>
        </authorList>
    </citation>
    <scope>NUCLEOTIDE SEQUENCE</scope>
    <source>
        <strain evidence="1">JCVI_34_bin.1</strain>
    </source>
</reference>
<proteinExistence type="predicted"/>
<dbReference type="PANTHER" id="PTHR36456">
    <property type="entry name" value="UPF0232 PROTEIN SCO3875"/>
    <property type="match status" value="1"/>
</dbReference>
<comment type="caution">
    <text evidence="1">The sequence shown here is derived from an EMBL/GenBank/DDBJ whole genome shotgun (WGS) entry which is preliminary data.</text>
</comment>
<dbReference type="Proteomes" id="UP000704068">
    <property type="component" value="Unassembled WGS sequence"/>
</dbReference>
<accession>A0A929RZN6</accession>
<evidence type="ECO:0000313" key="2">
    <source>
        <dbReference type="Proteomes" id="UP000704068"/>
    </source>
</evidence>
<gene>
    <name evidence="1" type="ORF">HXK21_09215</name>
</gene>
<dbReference type="AlphaFoldDB" id="A0A929RZN6"/>
<name>A0A929RZN6_9BACT</name>
<dbReference type="RefSeq" id="WP_303764750.1">
    <property type="nucleotide sequence ID" value="NZ_JABZGR010000048.1"/>
</dbReference>